<dbReference type="InParanoid" id="A0A1J7IZB9"/>
<accession>A0A1J7IZB9</accession>
<sequence>MSGIRLKLVKLPDAGMSRLDPNMINMYTVEILACPKTFEKRRAEVVVAGRISPPELPATTTNLSSTDFVPASDIAELFEVEMDDGPSGGVVGMSGQQPLHVIGSNQWMVGQLFSPDSSQMRAFNEDMPDTLDSIVVAPIAYGRGKRRRLTRLS</sequence>
<proteinExistence type="predicted"/>
<protein>
    <submittedName>
        <fullName evidence="1">Uncharacterized protein</fullName>
    </submittedName>
</protein>
<keyword evidence="2" id="KW-1185">Reference proteome</keyword>
<reference evidence="1 2" key="1">
    <citation type="submission" date="2016-10" db="EMBL/GenBank/DDBJ databases">
        <title>Draft genome sequence of Coniochaeta ligniaria NRRL30616, a lignocellulolytic fungus for bioabatement of inhibitors in plant biomass hydrolysates.</title>
        <authorList>
            <consortium name="DOE Joint Genome Institute"/>
            <person name="Jimenez D.J."/>
            <person name="Hector R.E."/>
            <person name="Riley R."/>
            <person name="Sun H."/>
            <person name="Grigoriev I.V."/>
            <person name="Van Elsas J.D."/>
            <person name="Nichols N.N."/>
        </authorList>
    </citation>
    <scope>NUCLEOTIDE SEQUENCE [LARGE SCALE GENOMIC DNA]</scope>
    <source>
        <strain evidence="1 2">NRRL 30616</strain>
    </source>
</reference>
<organism evidence="1 2">
    <name type="scientific">Coniochaeta ligniaria NRRL 30616</name>
    <dbReference type="NCBI Taxonomy" id="1408157"/>
    <lineage>
        <taxon>Eukaryota</taxon>
        <taxon>Fungi</taxon>
        <taxon>Dikarya</taxon>
        <taxon>Ascomycota</taxon>
        <taxon>Pezizomycotina</taxon>
        <taxon>Sordariomycetes</taxon>
        <taxon>Sordariomycetidae</taxon>
        <taxon>Coniochaetales</taxon>
        <taxon>Coniochaetaceae</taxon>
        <taxon>Coniochaeta</taxon>
    </lineage>
</organism>
<dbReference type="AlphaFoldDB" id="A0A1J7IZB9"/>
<gene>
    <name evidence="1" type="ORF">CONLIGDRAFT_154172</name>
</gene>
<evidence type="ECO:0000313" key="2">
    <source>
        <dbReference type="Proteomes" id="UP000182658"/>
    </source>
</evidence>
<dbReference type="Proteomes" id="UP000182658">
    <property type="component" value="Unassembled WGS sequence"/>
</dbReference>
<name>A0A1J7IZB9_9PEZI</name>
<evidence type="ECO:0000313" key="1">
    <source>
        <dbReference type="EMBL" id="OIW32838.1"/>
    </source>
</evidence>
<dbReference type="EMBL" id="KV875094">
    <property type="protein sequence ID" value="OIW32838.1"/>
    <property type="molecule type" value="Genomic_DNA"/>
</dbReference>